<organism evidence="1 2">
    <name type="scientific">Rubidibacter lacunae KORDI 51-2</name>
    <dbReference type="NCBI Taxonomy" id="582515"/>
    <lineage>
        <taxon>Bacteria</taxon>
        <taxon>Bacillati</taxon>
        <taxon>Cyanobacteriota</taxon>
        <taxon>Cyanophyceae</taxon>
        <taxon>Oscillatoriophycideae</taxon>
        <taxon>Chroococcales</taxon>
        <taxon>Aphanothecaceae</taxon>
        <taxon>Rubidibacter</taxon>
    </lineage>
</organism>
<accession>U5D9E6</accession>
<comment type="caution">
    <text evidence="1">The sequence shown here is derived from an EMBL/GenBank/DDBJ whole genome shotgun (WGS) entry which is preliminary data.</text>
</comment>
<keyword evidence="2" id="KW-1185">Reference proteome</keyword>
<name>U5D9E6_9CHRO</name>
<sequence length="42" mass="4742">MSAELCVFLRSFKVFFLDSRICLESHIFELIGNFGVATDIGD</sequence>
<dbReference type="AlphaFoldDB" id="U5D9E6"/>
<dbReference type="Proteomes" id="UP000016960">
    <property type="component" value="Unassembled WGS sequence"/>
</dbReference>
<dbReference type="EMBL" id="ASSJ01000052">
    <property type="protein sequence ID" value="ERN41213.1"/>
    <property type="molecule type" value="Genomic_DNA"/>
</dbReference>
<protein>
    <submittedName>
        <fullName evidence="1">Uncharacterized protein</fullName>
    </submittedName>
</protein>
<dbReference type="STRING" id="582515.KR51_00021870"/>
<gene>
    <name evidence="1" type="ORF">KR51_00021870</name>
</gene>
<evidence type="ECO:0000313" key="1">
    <source>
        <dbReference type="EMBL" id="ERN41213.1"/>
    </source>
</evidence>
<reference evidence="1 2" key="1">
    <citation type="submission" date="2013-05" db="EMBL/GenBank/DDBJ databases">
        <title>Draft genome sequence of Rubidibacter lacunae KORDI 51-2.</title>
        <authorList>
            <person name="Choi D.H."/>
            <person name="Noh J.H."/>
            <person name="Kwon K.-K."/>
            <person name="Lee J.-H."/>
            <person name="Ryu J.-Y."/>
        </authorList>
    </citation>
    <scope>NUCLEOTIDE SEQUENCE [LARGE SCALE GENOMIC DNA]</scope>
    <source>
        <strain evidence="1 2">KORDI 51-2</strain>
    </source>
</reference>
<evidence type="ECO:0000313" key="2">
    <source>
        <dbReference type="Proteomes" id="UP000016960"/>
    </source>
</evidence>
<dbReference type="InParanoid" id="U5D9E6"/>
<proteinExistence type="predicted"/>